<organism evidence="4 5">
    <name type="scientific">Moritella viscosa</name>
    <dbReference type="NCBI Taxonomy" id="80854"/>
    <lineage>
        <taxon>Bacteria</taxon>
        <taxon>Pseudomonadati</taxon>
        <taxon>Pseudomonadota</taxon>
        <taxon>Gammaproteobacteria</taxon>
        <taxon>Alteromonadales</taxon>
        <taxon>Moritellaceae</taxon>
        <taxon>Moritella</taxon>
    </lineage>
</organism>
<dbReference type="SUPFAM" id="SSF56801">
    <property type="entry name" value="Acetyl-CoA synthetase-like"/>
    <property type="match status" value="1"/>
</dbReference>
<dbReference type="GO" id="GO:0004467">
    <property type="term" value="F:long-chain fatty acid-CoA ligase activity"/>
    <property type="evidence" value="ECO:0007669"/>
    <property type="project" value="UniProtKB-EC"/>
</dbReference>
<dbReference type="PANTHER" id="PTHR43272">
    <property type="entry name" value="LONG-CHAIN-FATTY-ACID--COA LIGASE"/>
    <property type="match status" value="1"/>
</dbReference>
<comment type="catalytic activity">
    <reaction evidence="3">
        <text>a long-chain fatty acid + ATP + CoA = a long-chain fatty acyl-CoA + AMP + diphosphate</text>
        <dbReference type="Rhea" id="RHEA:15421"/>
        <dbReference type="ChEBI" id="CHEBI:30616"/>
        <dbReference type="ChEBI" id="CHEBI:33019"/>
        <dbReference type="ChEBI" id="CHEBI:57287"/>
        <dbReference type="ChEBI" id="CHEBI:57560"/>
        <dbReference type="ChEBI" id="CHEBI:83139"/>
        <dbReference type="ChEBI" id="CHEBI:456215"/>
        <dbReference type="EC" id="6.2.1.3"/>
    </reaction>
    <physiologicalReaction direction="left-to-right" evidence="3">
        <dbReference type="Rhea" id="RHEA:15422"/>
    </physiologicalReaction>
</comment>
<accession>A0A090IHU9</accession>
<keyword evidence="1" id="KW-0547">Nucleotide-binding</keyword>
<evidence type="ECO:0000256" key="1">
    <source>
        <dbReference type="ARBA" id="ARBA00022741"/>
    </source>
</evidence>
<dbReference type="InterPro" id="IPR020845">
    <property type="entry name" value="AMP-binding_CS"/>
</dbReference>
<dbReference type="AlphaFoldDB" id="A0A090IHU9"/>
<dbReference type="GO" id="GO:0005524">
    <property type="term" value="F:ATP binding"/>
    <property type="evidence" value="ECO:0007669"/>
    <property type="project" value="UniProtKB-KW"/>
</dbReference>
<dbReference type="InterPro" id="IPR045851">
    <property type="entry name" value="AMP-bd_C_sf"/>
</dbReference>
<dbReference type="RefSeq" id="WP_045112297.1">
    <property type="nucleotide sequence ID" value="NZ_CAWRBC010000156.1"/>
</dbReference>
<dbReference type="InterPro" id="IPR000873">
    <property type="entry name" value="AMP-dep_synth/lig_dom"/>
</dbReference>
<dbReference type="EMBL" id="FPLD01000069">
    <property type="protein sequence ID" value="SGZ04113.1"/>
    <property type="molecule type" value="Genomic_DNA"/>
</dbReference>
<dbReference type="OrthoDB" id="9803968at2"/>
<sequence>MSTLALNLNTPLDALLHWEKHRANEVYLRQPINGTFHEFTWSQVADQTKRIAQALQSLGLTPGDKIAILAKNSAEWFINDLAIMYAGYISVPIYSTANAKTINYVLEHSEAKVLFIGKLDNYQSLEGKLPADVITISYPYETLTCQYKWNDLLEQHQPLATPAHINLEDLMSIIYTSGSTGNPKGVMITFAAFKSASQNIVSSLGIIPGDRLLSYLPLAHITERVYIEGSSIYAGEGVVSFVESLDTFVSNIQSVEPTLFISVPRLWTRFQMGVLQKMPAHKLNFLLKIPFVNGLIRAKIKRGLGLQHARMLGCGSAAVSPSLLKWYERLGLNITEAWGMTENLAYGTLNHPFNSQKIGTIGKPGAGVDLKISEIGEILVKGDGLMSGYYKDEAQTKESFDEEGYFKTGDKGEIDSNGYVKITGRVKDIFKTSKGKYVTPVPIECKFGENPNIEQICITGTALTQPVALVVLSPEARELGQEAMTTNLEETRQHINKSLESHARIGHIIVLKDEWTVDNGLLTPTLKFKRHELESRFKPFYEENHQDKIVWEQ</sequence>
<dbReference type="GO" id="GO:0016020">
    <property type="term" value="C:membrane"/>
    <property type="evidence" value="ECO:0007669"/>
    <property type="project" value="TreeGrafter"/>
</dbReference>
<evidence type="ECO:0000313" key="5">
    <source>
        <dbReference type="Proteomes" id="UP000183794"/>
    </source>
</evidence>
<dbReference type="KEGG" id="mvs:MVIS_4388"/>
<dbReference type="InterPro" id="IPR042099">
    <property type="entry name" value="ANL_N_sf"/>
</dbReference>
<dbReference type="Proteomes" id="UP000183794">
    <property type="component" value="Unassembled WGS sequence"/>
</dbReference>
<dbReference type="Pfam" id="PF23562">
    <property type="entry name" value="AMP-binding_C_3"/>
    <property type="match status" value="1"/>
</dbReference>
<dbReference type="PANTHER" id="PTHR43272:SF33">
    <property type="entry name" value="AMP-BINDING DOMAIN-CONTAINING PROTEIN-RELATED"/>
    <property type="match status" value="1"/>
</dbReference>
<protein>
    <submittedName>
        <fullName evidence="4">Uncharacterized protein</fullName>
    </submittedName>
</protein>
<proteinExistence type="predicted"/>
<dbReference type="Gene3D" id="3.40.50.12780">
    <property type="entry name" value="N-terminal domain of ligase-like"/>
    <property type="match status" value="1"/>
</dbReference>
<dbReference type="Pfam" id="PF00501">
    <property type="entry name" value="AMP-binding"/>
    <property type="match status" value="1"/>
</dbReference>
<dbReference type="STRING" id="80854.MVIS_4388"/>
<dbReference type="Gene3D" id="3.30.300.30">
    <property type="match status" value="1"/>
</dbReference>
<name>A0A090IHU9_9GAMM</name>
<dbReference type="PATRIC" id="fig|80854.5.peg.4650"/>
<gene>
    <name evidence="4" type="ORF">NVI5450_2743</name>
</gene>
<reference evidence="4 5" key="1">
    <citation type="submission" date="2016-11" db="EMBL/GenBank/DDBJ databases">
        <authorList>
            <person name="Jaros S."/>
            <person name="Januszkiewicz K."/>
            <person name="Wedrychowicz H."/>
        </authorList>
    </citation>
    <scope>NUCLEOTIDE SEQUENCE [LARGE SCALE GENOMIC DNA]</scope>
    <source>
        <strain evidence="4">NVI 5450</strain>
    </source>
</reference>
<evidence type="ECO:0000256" key="2">
    <source>
        <dbReference type="ARBA" id="ARBA00022840"/>
    </source>
</evidence>
<keyword evidence="2" id="KW-0067">ATP-binding</keyword>
<dbReference type="PROSITE" id="PS00455">
    <property type="entry name" value="AMP_BINDING"/>
    <property type="match status" value="1"/>
</dbReference>
<evidence type="ECO:0000313" key="4">
    <source>
        <dbReference type="EMBL" id="SGZ04113.1"/>
    </source>
</evidence>
<evidence type="ECO:0000256" key="3">
    <source>
        <dbReference type="ARBA" id="ARBA00024484"/>
    </source>
</evidence>
<dbReference type="HOGENOM" id="CLU_000022_45_5_6"/>